<dbReference type="InterPro" id="IPR010067">
    <property type="entry name" value="ABC_SsuA_sub-bd"/>
</dbReference>
<keyword evidence="7" id="KW-0732">Signal</keyword>
<proteinExistence type="inferred from homology"/>
<dbReference type="PROSITE" id="PS51257">
    <property type="entry name" value="PROKAR_LIPOPROTEIN"/>
    <property type="match status" value="1"/>
</dbReference>
<evidence type="ECO:0000313" key="9">
    <source>
        <dbReference type="EMBL" id="MBP1466609.1"/>
    </source>
</evidence>
<dbReference type="EMBL" id="SIJK02000021">
    <property type="protein sequence ID" value="MBP1466609.1"/>
    <property type="molecule type" value="Genomic_DNA"/>
</dbReference>
<evidence type="ECO:0000256" key="1">
    <source>
        <dbReference type="ARBA" id="ARBA00004418"/>
    </source>
</evidence>
<keyword evidence="5" id="KW-1003">Cell membrane</keyword>
<name>A0ABS4DAZ1_9CHLR</name>
<comment type="subcellular location">
    <subcellularLocation>
        <location evidence="2">Cell inner membrane</location>
    </subcellularLocation>
    <subcellularLocation>
        <location evidence="1">Periplasm</location>
    </subcellularLocation>
</comment>
<comment type="similarity">
    <text evidence="3">Belongs to the bacterial solute-binding protein SsuA/TauA family.</text>
</comment>
<evidence type="ECO:0000256" key="2">
    <source>
        <dbReference type="ARBA" id="ARBA00004533"/>
    </source>
</evidence>
<organism evidence="9 10">
    <name type="scientific">Candidatus Chloroploca mongolica</name>
    <dbReference type="NCBI Taxonomy" id="2528176"/>
    <lineage>
        <taxon>Bacteria</taxon>
        <taxon>Bacillati</taxon>
        <taxon>Chloroflexota</taxon>
        <taxon>Chloroflexia</taxon>
        <taxon>Chloroflexales</taxon>
        <taxon>Chloroflexineae</taxon>
        <taxon>Oscillochloridaceae</taxon>
        <taxon>Candidatus Chloroploca</taxon>
    </lineage>
</organism>
<keyword evidence="10" id="KW-1185">Reference proteome</keyword>
<dbReference type="PANTHER" id="PTHR30024">
    <property type="entry name" value="ALIPHATIC SULFONATES-BINDING PROTEIN-RELATED"/>
    <property type="match status" value="1"/>
</dbReference>
<comment type="caution">
    <text evidence="9">The sequence shown here is derived from an EMBL/GenBank/DDBJ whole genome shotgun (WGS) entry which is preliminary data.</text>
</comment>
<dbReference type="RefSeq" id="WP_135478589.1">
    <property type="nucleotide sequence ID" value="NZ_SIJK02000021.1"/>
</dbReference>
<dbReference type="PANTHER" id="PTHR30024:SF47">
    <property type="entry name" value="TAURINE-BINDING PERIPLASMIC PROTEIN"/>
    <property type="match status" value="1"/>
</dbReference>
<dbReference type="Gene3D" id="3.40.190.10">
    <property type="entry name" value="Periplasmic binding protein-like II"/>
    <property type="match status" value="2"/>
</dbReference>
<evidence type="ECO:0000256" key="3">
    <source>
        <dbReference type="ARBA" id="ARBA00010742"/>
    </source>
</evidence>
<dbReference type="SUPFAM" id="SSF53850">
    <property type="entry name" value="Periplasmic binding protein-like II"/>
    <property type="match status" value="1"/>
</dbReference>
<evidence type="ECO:0000256" key="4">
    <source>
        <dbReference type="ARBA" id="ARBA00022448"/>
    </source>
</evidence>
<evidence type="ECO:0000313" key="10">
    <source>
        <dbReference type="Proteomes" id="UP001193081"/>
    </source>
</evidence>
<dbReference type="NCBIfam" id="TIGR01728">
    <property type="entry name" value="SsuA_fam"/>
    <property type="match status" value="1"/>
</dbReference>
<dbReference type="InterPro" id="IPR044527">
    <property type="entry name" value="NrtA/CpmA_ABC-bd_dom"/>
</dbReference>
<keyword evidence="6" id="KW-0997">Cell inner membrane</keyword>
<dbReference type="Proteomes" id="UP001193081">
    <property type="component" value="Unassembled WGS sequence"/>
</dbReference>
<dbReference type="CDD" id="cd13553">
    <property type="entry name" value="PBP2_NrtA_CpmA_like"/>
    <property type="match status" value="1"/>
</dbReference>
<keyword evidence="4" id="KW-0813">Transport</keyword>
<evidence type="ECO:0000256" key="5">
    <source>
        <dbReference type="ARBA" id="ARBA00022475"/>
    </source>
</evidence>
<protein>
    <submittedName>
        <fullName evidence="9">Aliphatic sulfonate ABC transporter substrate-binding protein</fullName>
    </submittedName>
</protein>
<accession>A0ABS4DAZ1</accession>
<evidence type="ECO:0000256" key="7">
    <source>
        <dbReference type="ARBA" id="ARBA00022729"/>
    </source>
</evidence>
<reference evidence="9 10" key="1">
    <citation type="submission" date="2021-03" db="EMBL/GenBank/DDBJ databases">
        <authorList>
            <person name="Grouzdev D.S."/>
        </authorList>
    </citation>
    <scope>NUCLEOTIDE SEQUENCE [LARGE SCALE GENOMIC DNA]</scope>
    <source>
        <strain evidence="9 10">M50-1</strain>
    </source>
</reference>
<evidence type="ECO:0000256" key="6">
    <source>
        <dbReference type="ARBA" id="ARBA00022519"/>
    </source>
</evidence>
<sequence length="344" mass="37054">MKRRYVVCLLVLLVLAGCTLSGQRLPAGDRVRLAYFPNVTHGIALVGVARGTFQEALGPEVTLVTANFNAGPSLVEALFAGEVDIGYLGPNPAINGYVRSNGEAVRIIAGAAEGGAALVVNPDAGINEPPDFAGKRFATPQYGGTQDVALRHLMQQYGLKPADRGGTVTILPSQNPDILTLFRKGDLDGAWVPEPWVSRLVLEAGGTVLIDERSLWPEGRFISTVVVVHPRFLREHPDLVEAFLRAHVDTVQYMQAQPATAAQLINQEIERITTRPLPEEVLKRSLTTLEFTYDPLPATLLQAADHAYALGFLGATEPDLQNIYDLALLNKVLGGQGLAPMVLP</sequence>
<keyword evidence="8" id="KW-0472">Membrane</keyword>
<gene>
    <name evidence="9" type="ORF">EYB53_012915</name>
</gene>
<evidence type="ECO:0000256" key="8">
    <source>
        <dbReference type="ARBA" id="ARBA00023136"/>
    </source>
</evidence>
<dbReference type="Pfam" id="PF13379">
    <property type="entry name" value="NMT1_2"/>
    <property type="match status" value="1"/>
</dbReference>